<dbReference type="OrthoDB" id="9802326at2"/>
<proteinExistence type="predicted"/>
<evidence type="ECO:0000259" key="6">
    <source>
        <dbReference type="PROSITE" id="PS50862"/>
    </source>
</evidence>
<comment type="caution">
    <text evidence="7">The sequence shown here is derived from an EMBL/GenBank/DDBJ whole genome shotgun (WGS) entry which is preliminary data.</text>
</comment>
<dbReference type="GO" id="GO:0006430">
    <property type="term" value="P:lysyl-tRNA aminoacylation"/>
    <property type="evidence" value="ECO:0007669"/>
    <property type="project" value="InterPro"/>
</dbReference>
<dbReference type="Gene3D" id="3.30.930.10">
    <property type="entry name" value="Bira Bifunctional Protein, Domain 2"/>
    <property type="match status" value="1"/>
</dbReference>
<keyword evidence="3" id="KW-0547">Nucleotide-binding</keyword>
<dbReference type="NCBIfam" id="NF006828">
    <property type="entry name" value="PRK09350.1"/>
    <property type="match status" value="1"/>
</dbReference>
<evidence type="ECO:0000256" key="3">
    <source>
        <dbReference type="ARBA" id="ARBA00022741"/>
    </source>
</evidence>
<dbReference type="SUPFAM" id="SSF55681">
    <property type="entry name" value="Class II aaRS and biotin synthetases"/>
    <property type="match status" value="1"/>
</dbReference>
<sequence>MTADNTSWRPGANLAVMQQRARMLQQLRAFFAQRDVLEVETPILQYHAVTDVHIDTLRVPLEGADGYLHSSPEYPMKRLLAAGSGPIYQVCRVFRADEAGHRHNPEFTMVEWYRPGFDHHRLMQEVDDLVRTLLTDSISPGKTLKLSYRELFDRYLQLDPFSCSVEALQRQARQRHIDIVSDEVMDRDGWLDLLLTHVIEPQLPANRPVFIYDYPASQGALARLQQQDDITVASRFELYLNGLELANGYHELLDPVEQRRRFERDQQQRQQQGRFIPEIDEKLLAALKHGLPDCAGVALGIDRLLMIATGCDDIRDVLSFSMERA</sequence>
<evidence type="ECO:0000256" key="1">
    <source>
        <dbReference type="ARBA" id="ARBA00011738"/>
    </source>
</evidence>
<evidence type="ECO:0000256" key="2">
    <source>
        <dbReference type="ARBA" id="ARBA00022598"/>
    </source>
</evidence>
<protein>
    <submittedName>
        <fullName evidence="7">Lysyl-tRNA synthetase class 2</fullName>
    </submittedName>
</protein>
<dbReference type="PANTHER" id="PTHR42918:SF6">
    <property type="entry name" value="ELONGATION FACTOR P--(R)-BETA-LYSINE LIGASE"/>
    <property type="match status" value="1"/>
</dbReference>
<dbReference type="Proteomes" id="UP000294914">
    <property type="component" value="Unassembled WGS sequence"/>
</dbReference>
<evidence type="ECO:0000256" key="4">
    <source>
        <dbReference type="ARBA" id="ARBA00022840"/>
    </source>
</evidence>
<evidence type="ECO:0000256" key="5">
    <source>
        <dbReference type="ARBA" id="ARBA00052794"/>
    </source>
</evidence>
<dbReference type="FunFam" id="3.30.930.10:FF:000017">
    <property type="entry name" value="Elongation factor P--(R)-beta-lysine ligase"/>
    <property type="match status" value="1"/>
</dbReference>
<dbReference type="InterPro" id="IPR006195">
    <property type="entry name" value="aa-tRNA-synth_II"/>
</dbReference>
<comment type="catalytic activity">
    <reaction evidence="5">
        <text>D-beta-lysine + L-lysyl-[protein] + ATP = N(6)-((3R)-3,6-diaminohexanoyl)-L-lysyl-[protein] + AMP + diphosphate + H(+)</text>
        <dbReference type="Rhea" id="RHEA:83435"/>
        <dbReference type="Rhea" id="RHEA-COMP:9752"/>
        <dbReference type="Rhea" id="RHEA-COMP:20131"/>
        <dbReference type="ChEBI" id="CHEBI:15378"/>
        <dbReference type="ChEBI" id="CHEBI:29969"/>
        <dbReference type="ChEBI" id="CHEBI:30616"/>
        <dbReference type="ChEBI" id="CHEBI:33019"/>
        <dbReference type="ChEBI" id="CHEBI:84138"/>
        <dbReference type="ChEBI" id="CHEBI:156053"/>
        <dbReference type="ChEBI" id="CHEBI:456215"/>
    </reaction>
    <physiologicalReaction direction="left-to-right" evidence="5">
        <dbReference type="Rhea" id="RHEA:83436"/>
    </physiologicalReaction>
</comment>
<dbReference type="AlphaFoldDB" id="A0A4R8IMA9"/>
<evidence type="ECO:0000313" key="7">
    <source>
        <dbReference type="EMBL" id="TDY01558.1"/>
    </source>
</evidence>
<keyword evidence="7" id="KW-0030">Aminoacyl-tRNA synthetase</keyword>
<dbReference type="Pfam" id="PF00152">
    <property type="entry name" value="tRNA-synt_2"/>
    <property type="match status" value="1"/>
</dbReference>
<keyword evidence="8" id="KW-1185">Reference proteome</keyword>
<dbReference type="InterPro" id="IPR018149">
    <property type="entry name" value="Lys-tRNA-synth_II_C"/>
</dbReference>
<comment type="subunit">
    <text evidence="1">Homodimer.</text>
</comment>
<keyword evidence="4" id="KW-0067">ATP-binding</keyword>
<dbReference type="GO" id="GO:0004824">
    <property type="term" value="F:lysine-tRNA ligase activity"/>
    <property type="evidence" value="ECO:0007669"/>
    <property type="project" value="InterPro"/>
</dbReference>
<dbReference type="GO" id="GO:0000049">
    <property type="term" value="F:tRNA binding"/>
    <property type="evidence" value="ECO:0007669"/>
    <property type="project" value="TreeGrafter"/>
</dbReference>
<dbReference type="PRINTS" id="PR00982">
    <property type="entry name" value="TRNASYNTHLYS"/>
</dbReference>
<dbReference type="EMBL" id="SOQX01000003">
    <property type="protein sequence ID" value="TDY01558.1"/>
    <property type="molecule type" value="Genomic_DNA"/>
</dbReference>
<dbReference type="GO" id="GO:0005829">
    <property type="term" value="C:cytosol"/>
    <property type="evidence" value="ECO:0007669"/>
    <property type="project" value="TreeGrafter"/>
</dbReference>
<dbReference type="InterPro" id="IPR045864">
    <property type="entry name" value="aa-tRNA-synth_II/BPL/LPL"/>
</dbReference>
<gene>
    <name evidence="7" type="ORF">EDC23_1447</name>
</gene>
<dbReference type="NCBIfam" id="TIGR00462">
    <property type="entry name" value="genX"/>
    <property type="match status" value="1"/>
</dbReference>
<dbReference type="InterPro" id="IPR004364">
    <property type="entry name" value="Aa-tRNA-synt_II"/>
</dbReference>
<evidence type="ECO:0000313" key="8">
    <source>
        <dbReference type="Proteomes" id="UP000294914"/>
    </source>
</evidence>
<name>A0A4R8IMA9_9GAMM</name>
<dbReference type="PROSITE" id="PS50862">
    <property type="entry name" value="AA_TRNA_LIGASE_II"/>
    <property type="match status" value="1"/>
</dbReference>
<dbReference type="InterPro" id="IPR004525">
    <property type="entry name" value="EpmA"/>
</dbReference>
<feature type="domain" description="Aminoacyl-transfer RNA synthetases class-II family profile" evidence="6">
    <location>
        <begin position="20"/>
        <end position="307"/>
    </location>
</feature>
<organism evidence="7 8">
    <name type="scientific">Thiohalophilus thiocyanatoxydans</name>
    <dbReference type="NCBI Taxonomy" id="381308"/>
    <lineage>
        <taxon>Bacteria</taxon>
        <taxon>Pseudomonadati</taxon>
        <taxon>Pseudomonadota</taxon>
        <taxon>Gammaproteobacteria</taxon>
        <taxon>Thiohalomonadales</taxon>
        <taxon>Thiohalophilaceae</taxon>
        <taxon>Thiohalophilus</taxon>
    </lineage>
</organism>
<dbReference type="RefSeq" id="WP_134082705.1">
    <property type="nucleotide sequence ID" value="NZ_SOQX01000003.1"/>
</dbReference>
<reference evidence="7 8" key="1">
    <citation type="submission" date="2019-03" db="EMBL/GenBank/DDBJ databases">
        <title>Genomic Encyclopedia of Type Strains, Phase IV (KMG-IV): sequencing the most valuable type-strain genomes for metagenomic binning, comparative biology and taxonomic classification.</title>
        <authorList>
            <person name="Goeker M."/>
        </authorList>
    </citation>
    <scope>NUCLEOTIDE SEQUENCE [LARGE SCALE GENOMIC DNA]</scope>
    <source>
        <strain evidence="7 8">DSM 16326</strain>
    </source>
</reference>
<accession>A0A4R8IMA9</accession>
<keyword evidence="2" id="KW-0436">Ligase</keyword>
<dbReference type="GO" id="GO:0005524">
    <property type="term" value="F:ATP binding"/>
    <property type="evidence" value="ECO:0007669"/>
    <property type="project" value="UniProtKB-KW"/>
</dbReference>
<dbReference type="PANTHER" id="PTHR42918">
    <property type="entry name" value="LYSYL-TRNA SYNTHETASE"/>
    <property type="match status" value="1"/>
</dbReference>